<dbReference type="EMBL" id="CAJHNH020001089">
    <property type="protein sequence ID" value="CAG5121441.1"/>
    <property type="molecule type" value="Genomic_DNA"/>
</dbReference>
<evidence type="ECO:0000256" key="6">
    <source>
        <dbReference type="ARBA" id="ARBA00022989"/>
    </source>
</evidence>
<evidence type="ECO:0000256" key="1">
    <source>
        <dbReference type="ARBA" id="ARBA00004606"/>
    </source>
</evidence>
<dbReference type="InterPro" id="IPR027417">
    <property type="entry name" value="P-loop_NTPase"/>
</dbReference>
<dbReference type="EC" id="2.8.2.-" evidence="9"/>
<dbReference type="GO" id="GO:0016020">
    <property type="term" value="C:membrane"/>
    <property type="evidence" value="ECO:0007669"/>
    <property type="project" value="UniProtKB-SubCell"/>
</dbReference>
<dbReference type="Pfam" id="PF03567">
    <property type="entry name" value="Sulfotransfer_2"/>
    <property type="match status" value="1"/>
</dbReference>
<proteinExistence type="inferred from homology"/>
<keyword evidence="5 9" id="KW-0735">Signal-anchor</keyword>
<keyword evidence="3 9" id="KW-0808">Transferase</keyword>
<dbReference type="InterPro" id="IPR005331">
    <property type="entry name" value="Sulfotransferase"/>
</dbReference>
<keyword evidence="4 9" id="KW-0812">Transmembrane</keyword>
<organism evidence="10 11">
    <name type="scientific">Candidula unifasciata</name>
    <dbReference type="NCBI Taxonomy" id="100452"/>
    <lineage>
        <taxon>Eukaryota</taxon>
        <taxon>Metazoa</taxon>
        <taxon>Spiralia</taxon>
        <taxon>Lophotrochozoa</taxon>
        <taxon>Mollusca</taxon>
        <taxon>Gastropoda</taxon>
        <taxon>Heterobranchia</taxon>
        <taxon>Euthyneura</taxon>
        <taxon>Panpulmonata</taxon>
        <taxon>Eupulmonata</taxon>
        <taxon>Stylommatophora</taxon>
        <taxon>Helicina</taxon>
        <taxon>Helicoidea</taxon>
        <taxon>Geomitridae</taxon>
        <taxon>Candidula</taxon>
    </lineage>
</organism>
<keyword evidence="6 9" id="KW-1133">Transmembrane helix</keyword>
<evidence type="ECO:0000256" key="9">
    <source>
        <dbReference type="RuleBase" id="RU364122"/>
    </source>
</evidence>
<dbReference type="PANTHER" id="PTHR12812">
    <property type="entry name" value="HEPARAN SULFATE 6-O-SULFOTRANSFERASE 3"/>
    <property type="match status" value="1"/>
</dbReference>
<evidence type="ECO:0000256" key="2">
    <source>
        <dbReference type="ARBA" id="ARBA00010109"/>
    </source>
</evidence>
<dbReference type="AlphaFoldDB" id="A0A8S3Z2G6"/>
<comment type="catalytic activity">
    <reaction evidence="9">
        <text>alpha-D-glucosaminyl-[heparan sulfate](n) + 3'-phosphoadenylyl sulfate = 6-sulfo-alpha-D-glucosaminyl-[heparan sulfate](n) + adenosine 3',5'-bisphosphate + H(+)</text>
        <dbReference type="Rhea" id="RHEA:56604"/>
        <dbReference type="Rhea" id="RHEA-COMP:9830"/>
        <dbReference type="Rhea" id="RHEA-COMP:14621"/>
        <dbReference type="ChEBI" id="CHEBI:15378"/>
        <dbReference type="ChEBI" id="CHEBI:58339"/>
        <dbReference type="ChEBI" id="CHEBI:58343"/>
        <dbReference type="ChEBI" id="CHEBI:58388"/>
        <dbReference type="ChEBI" id="CHEBI:140604"/>
    </reaction>
</comment>
<comment type="caution">
    <text evidence="10">The sequence shown here is derived from an EMBL/GenBank/DDBJ whole genome shotgun (WGS) entry which is preliminary data.</text>
</comment>
<evidence type="ECO:0000256" key="5">
    <source>
        <dbReference type="ARBA" id="ARBA00022968"/>
    </source>
</evidence>
<accession>A0A8S3Z2G6</accession>
<comment type="similarity">
    <text evidence="2 9">Belongs to the sulfotransferase 6 family.</text>
</comment>
<evidence type="ECO:0000256" key="7">
    <source>
        <dbReference type="ARBA" id="ARBA00023136"/>
    </source>
</evidence>
<feature type="transmembrane region" description="Helical" evidence="9">
    <location>
        <begin position="20"/>
        <end position="42"/>
    </location>
</feature>
<dbReference type="PANTHER" id="PTHR12812:SF0">
    <property type="entry name" value="HEPARAN-SULFATE 6-O-SULFOTRANSFERASE"/>
    <property type="match status" value="1"/>
</dbReference>
<keyword evidence="8" id="KW-0325">Glycoprotein</keyword>
<keyword evidence="11" id="KW-1185">Reference proteome</keyword>
<comment type="function">
    <text evidence="9">6-O-sulfation enzyme which catalyzes the transfer of sulfate from 3'-phosphoadenosine 5'-phosphosulfate (PAPS) to position 6 of the N-sulfoglucosamine residue (GlcNS) of heparan sulfate.</text>
</comment>
<dbReference type="GO" id="GO:0017095">
    <property type="term" value="F:heparan sulfate 6-sulfotransferase activity"/>
    <property type="evidence" value="ECO:0007669"/>
    <property type="project" value="TreeGrafter"/>
</dbReference>
<dbReference type="FunFam" id="3.40.50.300:FF:000347">
    <property type="entry name" value="Heparan-sulfate 6-O-sulfotransferase"/>
    <property type="match status" value="1"/>
</dbReference>
<gene>
    <name evidence="10" type="ORF">CUNI_LOCUS6999</name>
</gene>
<evidence type="ECO:0000256" key="3">
    <source>
        <dbReference type="ARBA" id="ARBA00022679"/>
    </source>
</evidence>
<evidence type="ECO:0000313" key="10">
    <source>
        <dbReference type="EMBL" id="CAG5121441.1"/>
    </source>
</evidence>
<protein>
    <recommendedName>
        <fullName evidence="9">Heparan-sulfate 6-O-sulfotransferase</fullName>
        <ecNumber evidence="9">2.8.2.-</ecNumber>
    </recommendedName>
</protein>
<evidence type="ECO:0000256" key="8">
    <source>
        <dbReference type="ARBA" id="ARBA00023180"/>
    </source>
</evidence>
<reference evidence="10" key="1">
    <citation type="submission" date="2021-04" db="EMBL/GenBank/DDBJ databases">
        <authorList>
            <consortium name="Molecular Ecology Group"/>
        </authorList>
    </citation>
    <scope>NUCLEOTIDE SEQUENCE</scope>
</reference>
<comment type="subcellular location">
    <subcellularLocation>
        <location evidence="1 9">Membrane</location>
        <topology evidence="1 9">Single-pass type II membrane protein</topology>
    </subcellularLocation>
</comment>
<name>A0A8S3Z2G6_9EUPU</name>
<evidence type="ECO:0000313" key="11">
    <source>
        <dbReference type="Proteomes" id="UP000678393"/>
    </source>
</evidence>
<dbReference type="OrthoDB" id="406981at2759"/>
<evidence type="ECO:0000256" key="4">
    <source>
        <dbReference type="ARBA" id="ARBA00022692"/>
    </source>
</evidence>
<dbReference type="Gene3D" id="3.40.50.300">
    <property type="entry name" value="P-loop containing nucleotide triphosphate hydrolases"/>
    <property type="match status" value="1"/>
</dbReference>
<keyword evidence="7 9" id="KW-0472">Membrane</keyword>
<sequence>MNRIFKIRFRKKTCSSRRYFRGIFVCLVVASSILILIFLFALHIRKPAVFTLYTCLGSENPAAGLSVSNYEAFLQGHLCKHNFNDSVLNKHRLLDLEGDDVLIYLHIQKTGGGSFGRHLVHNLDVKFPCKCLPGIKKCDCLTKARRHWLFSRHATGWMCGLHADWTELADCIDVWFQHNDAKSRKHRIYHYLTFLRNPVHRFLSEWQHVHRGATWKAARLHCNGKGASLDEVPFCFSGVNWSGVSLDEFLSCKHNLAFNRMTRMLANLSKVNCYNHTGLSQEQVDQILLQSAKENLLDFAFFGILEEQRKTQFLFENNLGIKFITDFQQKDETHASHVEISDEMMQRVLEKNRVDIELYQYAKDLFLQRVVYTEKRLGQTVQEYFNHAQDALENSGADNKNVRKIQHEDEYDNEEEYVEEVNVYPGKGNIQAIR</sequence>
<dbReference type="InterPro" id="IPR010635">
    <property type="entry name" value="Heparan_SO4-6-sulfoTrfase"/>
</dbReference>
<dbReference type="Proteomes" id="UP000678393">
    <property type="component" value="Unassembled WGS sequence"/>
</dbReference>